<dbReference type="NCBIfam" id="TIGR00188">
    <property type="entry name" value="rnpA"/>
    <property type="match status" value="1"/>
</dbReference>
<evidence type="ECO:0000313" key="6">
    <source>
        <dbReference type="EMBL" id="SVB17477.1"/>
    </source>
</evidence>
<dbReference type="InterPro" id="IPR014721">
    <property type="entry name" value="Ribsml_uS5_D2-typ_fold_subgr"/>
</dbReference>
<dbReference type="SUPFAM" id="SSF54211">
    <property type="entry name" value="Ribosomal protein S5 domain 2-like"/>
    <property type="match status" value="1"/>
</dbReference>
<dbReference type="InterPro" id="IPR020568">
    <property type="entry name" value="Ribosomal_Su5_D2-typ_SF"/>
</dbReference>
<keyword evidence="1" id="KW-0819">tRNA processing</keyword>
<keyword evidence="5" id="KW-0694">RNA-binding</keyword>
<accession>A0A382BW96</accession>
<evidence type="ECO:0000256" key="5">
    <source>
        <dbReference type="ARBA" id="ARBA00022884"/>
    </source>
</evidence>
<keyword evidence="4" id="KW-0378">Hydrolase</keyword>
<dbReference type="HAMAP" id="MF_00227">
    <property type="entry name" value="RNase_P"/>
    <property type="match status" value="1"/>
</dbReference>
<evidence type="ECO:0000256" key="1">
    <source>
        <dbReference type="ARBA" id="ARBA00022694"/>
    </source>
</evidence>
<reference evidence="6" key="1">
    <citation type="submission" date="2018-05" db="EMBL/GenBank/DDBJ databases">
        <authorList>
            <person name="Lanie J.A."/>
            <person name="Ng W.-L."/>
            <person name="Kazmierczak K.M."/>
            <person name="Andrzejewski T.M."/>
            <person name="Davidsen T.M."/>
            <person name="Wayne K.J."/>
            <person name="Tettelin H."/>
            <person name="Glass J.I."/>
            <person name="Rusch D."/>
            <person name="Podicherti R."/>
            <person name="Tsui H.-C.T."/>
            <person name="Winkler M.E."/>
        </authorList>
    </citation>
    <scope>NUCLEOTIDE SEQUENCE</scope>
</reference>
<evidence type="ECO:0000256" key="3">
    <source>
        <dbReference type="ARBA" id="ARBA00022759"/>
    </source>
</evidence>
<protein>
    <submittedName>
        <fullName evidence="6">Uncharacterized protein</fullName>
    </submittedName>
</protein>
<evidence type="ECO:0000256" key="2">
    <source>
        <dbReference type="ARBA" id="ARBA00022722"/>
    </source>
</evidence>
<dbReference type="EMBL" id="UINC01031435">
    <property type="protein sequence ID" value="SVB17477.1"/>
    <property type="molecule type" value="Genomic_DNA"/>
</dbReference>
<proteinExistence type="inferred from homology"/>
<sequence length="116" mass="13305">MRKFSFGKRERLAKRPQFEQVMNQGQKHRTGTFCTVFFLPNGLDRKRLGIIASKKIGNAVARNLTKRKIREVFRHIKGRIEPAMDIVIISGRDLVSLPVSVIEKKIFQSLPVKSSL</sequence>
<dbReference type="AlphaFoldDB" id="A0A382BW96"/>
<dbReference type="InterPro" id="IPR000100">
    <property type="entry name" value="RNase_P"/>
</dbReference>
<dbReference type="GO" id="GO:0042781">
    <property type="term" value="F:3'-tRNA processing endoribonuclease activity"/>
    <property type="evidence" value="ECO:0007669"/>
    <property type="project" value="TreeGrafter"/>
</dbReference>
<dbReference type="GO" id="GO:0004526">
    <property type="term" value="F:ribonuclease P activity"/>
    <property type="evidence" value="ECO:0007669"/>
    <property type="project" value="InterPro"/>
</dbReference>
<evidence type="ECO:0000256" key="4">
    <source>
        <dbReference type="ARBA" id="ARBA00022801"/>
    </source>
</evidence>
<keyword evidence="2" id="KW-0540">Nuclease</keyword>
<dbReference type="GO" id="GO:0000049">
    <property type="term" value="F:tRNA binding"/>
    <property type="evidence" value="ECO:0007669"/>
    <property type="project" value="InterPro"/>
</dbReference>
<dbReference type="Pfam" id="PF00825">
    <property type="entry name" value="Ribonuclease_P"/>
    <property type="match status" value="1"/>
</dbReference>
<dbReference type="PANTHER" id="PTHR33992:SF1">
    <property type="entry name" value="RIBONUCLEASE P PROTEIN COMPONENT"/>
    <property type="match status" value="1"/>
</dbReference>
<dbReference type="PANTHER" id="PTHR33992">
    <property type="entry name" value="RIBONUCLEASE P PROTEIN COMPONENT"/>
    <property type="match status" value="1"/>
</dbReference>
<gene>
    <name evidence="6" type="ORF">METZ01_LOCUS170331</name>
</gene>
<organism evidence="6">
    <name type="scientific">marine metagenome</name>
    <dbReference type="NCBI Taxonomy" id="408172"/>
    <lineage>
        <taxon>unclassified sequences</taxon>
        <taxon>metagenomes</taxon>
        <taxon>ecological metagenomes</taxon>
    </lineage>
</organism>
<dbReference type="Gene3D" id="3.30.230.10">
    <property type="match status" value="1"/>
</dbReference>
<keyword evidence="3" id="KW-0255">Endonuclease</keyword>
<name>A0A382BW96_9ZZZZ</name>
<dbReference type="GO" id="GO:0030677">
    <property type="term" value="C:ribonuclease P complex"/>
    <property type="evidence" value="ECO:0007669"/>
    <property type="project" value="TreeGrafter"/>
</dbReference>